<protein>
    <recommendedName>
        <fullName evidence="4">DUF4352 domain-containing protein</fullName>
    </recommendedName>
</protein>
<dbReference type="Proteomes" id="UP000744769">
    <property type="component" value="Unassembled WGS sequence"/>
</dbReference>
<dbReference type="EMBL" id="JAAOIV010000006">
    <property type="protein sequence ID" value="NHN56062.1"/>
    <property type="molecule type" value="Genomic_DNA"/>
</dbReference>
<dbReference type="RefSeq" id="WP_166196458.1">
    <property type="nucleotide sequence ID" value="NZ_JAAOIV010000006.1"/>
</dbReference>
<accession>A0A967B0Z8</accession>
<name>A0A967B0Z8_9MICO</name>
<evidence type="ECO:0000313" key="3">
    <source>
        <dbReference type="Proteomes" id="UP000744769"/>
    </source>
</evidence>
<proteinExistence type="predicted"/>
<evidence type="ECO:0000313" key="2">
    <source>
        <dbReference type="EMBL" id="NHN56062.1"/>
    </source>
</evidence>
<feature type="region of interest" description="Disordered" evidence="1">
    <location>
        <begin position="1"/>
        <end position="39"/>
    </location>
</feature>
<sequence>MPSTATARPTGTSTSGSGTTAAAPTTTPPTAAPSSGSSTAAAAGSCRADILGLATRSGGATKIAAYGTAQQTNYKSGFGLVADQPLVEVKTSGPTVVKRPDSSTYATDDVALVFEVSVTLKDTGSSIKPRVGFTDFALRDPQGNACSRDSTSGAVPSNDLLVSANLSAGQASTGGKLVYVVRGGGDYTKWTLLYSSNAIPGADADLGWRG</sequence>
<evidence type="ECO:0000256" key="1">
    <source>
        <dbReference type="SAM" id="MobiDB-lite"/>
    </source>
</evidence>
<feature type="compositionally biased region" description="Low complexity" evidence="1">
    <location>
        <begin position="1"/>
        <end position="25"/>
    </location>
</feature>
<organism evidence="2 3">
    <name type="scientific">Metallococcus carri</name>
    <dbReference type="NCBI Taxonomy" id="1656884"/>
    <lineage>
        <taxon>Bacteria</taxon>
        <taxon>Bacillati</taxon>
        <taxon>Actinomycetota</taxon>
        <taxon>Actinomycetes</taxon>
        <taxon>Micrococcales</taxon>
        <taxon>Dermacoccaceae</taxon>
        <taxon>Metallococcus</taxon>
    </lineage>
</organism>
<keyword evidence="3" id="KW-1185">Reference proteome</keyword>
<evidence type="ECO:0008006" key="4">
    <source>
        <dbReference type="Google" id="ProtNLM"/>
    </source>
</evidence>
<gene>
    <name evidence="2" type="ORF">G9U51_09770</name>
</gene>
<comment type="caution">
    <text evidence="2">The sequence shown here is derived from an EMBL/GenBank/DDBJ whole genome shotgun (WGS) entry which is preliminary data.</text>
</comment>
<reference evidence="2" key="1">
    <citation type="submission" date="2020-03" db="EMBL/GenBank/DDBJ databases">
        <title>Draft sequencing of Calidifontibacter sp. DB0510.</title>
        <authorList>
            <person name="Kim D.-U."/>
        </authorList>
    </citation>
    <scope>NUCLEOTIDE SEQUENCE</scope>
    <source>
        <strain evidence="2">DB0510</strain>
    </source>
</reference>
<dbReference type="AlphaFoldDB" id="A0A967B0Z8"/>